<dbReference type="InterPro" id="IPR052021">
    <property type="entry name" value="Type-I_RS_S_subunit"/>
</dbReference>
<comment type="caution">
    <text evidence="5">The sequence shown here is derived from an EMBL/GenBank/DDBJ whole genome shotgun (WGS) entry which is preliminary data.</text>
</comment>
<keyword evidence="2" id="KW-0680">Restriction system</keyword>
<proteinExistence type="inferred from homology"/>
<protein>
    <submittedName>
        <fullName evidence="5">Restriction endonuclease subunit S</fullName>
    </submittedName>
</protein>
<gene>
    <name evidence="5" type="ORF">JYP50_19240</name>
</gene>
<sequence>MSLAEERPLEEVVEKFIDYRGKTPTKTSSGIPLITAKIVKGGFIQEPQEFIAEADYDAWMRRGLPENGDVVLTTEAPLGEVAQISTDKKVALAQRIITLRGKSGVLDNTFLRYSLQSKTMQHRLTGRSSGSTVSGIKSSELKKVLIPLPPFKEQQSIANTLSSLDEKIELNRKQNRILEAIAQALFKHWFVDFEFPDENGRPYKSSGGAMQPSELGEIPVGWKIGCIGDFVAHKKKSINPASEPDTEFNHFSIPNFDADRDAKIELGGTIQSNKYRVEENSILVSKLNPRFPRIWAVLGLPGPNSICSTEFQVFVPKESSYSFVLCLLKSPYVRSEMVNRVSGTSGSHQRINPADLLSIEIPIPPGQLICKFNEAALSSIQKQAMNLEASKTLASVRDTLLPKLMSGELRVS</sequence>
<name>A0A939DJ22_9GAMM</name>
<keyword evidence="5" id="KW-0540">Nuclease</keyword>
<dbReference type="Gene3D" id="3.90.220.20">
    <property type="entry name" value="DNA methylase specificity domains"/>
    <property type="match status" value="2"/>
</dbReference>
<keyword evidence="5" id="KW-0255">Endonuclease</keyword>
<evidence type="ECO:0000313" key="5">
    <source>
        <dbReference type="EMBL" id="MBN7798746.1"/>
    </source>
</evidence>
<dbReference type="GO" id="GO:0009307">
    <property type="term" value="P:DNA restriction-modification system"/>
    <property type="evidence" value="ECO:0007669"/>
    <property type="project" value="UniProtKB-KW"/>
</dbReference>
<dbReference type="RefSeq" id="WP_206562195.1">
    <property type="nucleotide sequence ID" value="NZ_JAFKCZ010000018.1"/>
</dbReference>
<evidence type="ECO:0000256" key="1">
    <source>
        <dbReference type="ARBA" id="ARBA00010923"/>
    </source>
</evidence>
<dbReference type="GO" id="GO:0003677">
    <property type="term" value="F:DNA binding"/>
    <property type="evidence" value="ECO:0007669"/>
    <property type="project" value="UniProtKB-KW"/>
</dbReference>
<keyword evidence="5" id="KW-0378">Hydrolase</keyword>
<dbReference type="PANTHER" id="PTHR30408">
    <property type="entry name" value="TYPE-1 RESTRICTION ENZYME ECOKI SPECIFICITY PROTEIN"/>
    <property type="match status" value="1"/>
</dbReference>
<keyword evidence="3" id="KW-0238">DNA-binding</keyword>
<dbReference type="CDD" id="cd17246">
    <property type="entry name" value="RMtype1_S_SonII-TRD2-CR2_like"/>
    <property type="match status" value="1"/>
</dbReference>
<dbReference type="SUPFAM" id="SSF116734">
    <property type="entry name" value="DNA methylase specificity domain"/>
    <property type="match status" value="2"/>
</dbReference>
<accession>A0A939DJ22</accession>
<dbReference type="GO" id="GO:0004519">
    <property type="term" value="F:endonuclease activity"/>
    <property type="evidence" value="ECO:0007669"/>
    <property type="project" value="UniProtKB-KW"/>
</dbReference>
<evidence type="ECO:0000259" key="4">
    <source>
        <dbReference type="Pfam" id="PF01420"/>
    </source>
</evidence>
<comment type="similarity">
    <text evidence="1">Belongs to the type-I restriction system S methylase family.</text>
</comment>
<dbReference type="EMBL" id="JAFKCZ010000018">
    <property type="protein sequence ID" value="MBN7798746.1"/>
    <property type="molecule type" value="Genomic_DNA"/>
</dbReference>
<reference evidence="5" key="1">
    <citation type="submission" date="2021-02" db="EMBL/GenBank/DDBJ databases">
        <title>PHA producing bacteria isolated from coastal sediment in Guangdong, Shenzhen.</title>
        <authorList>
            <person name="Zheng W."/>
            <person name="Yu S."/>
            <person name="Huang Y."/>
        </authorList>
    </citation>
    <scope>NUCLEOTIDE SEQUENCE</scope>
    <source>
        <strain evidence="5">TN14-10</strain>
    </source>
</reference>
<dbReference type="Proteomes" id="UP000664303">
    <property type="component" value="Unassembled WGS sequence"/>
</dbReference>
<evidence type="ECO:0000313" key="6">
    <source>
        <dbReference type="Proteomes" id="UP000664303"/>
    </source>
</evidence>
<dbReference type="PANTHER" id="PTHR30408:SF13">
    <property type="entry name" value="TYPE I RESTRICTION ENZYME HINDI SPECIFICITY SUBUNIT"/>
    <property type="match status" value="1"/>
</dbReference>
<organism evidence="5 6">
    <name type="scientific">Parahaliea mediterranea</name>
    <dbReference type="NCBI Taxonomy" id="651086"/>
    <lineage>
        <taxon>Bacteria</taxon>
        <taxon>Pseudomonadati</taxon>
        <taxon>Pseudomonadota</taxon>
        <taxon>Gammaproteobacteria</taxon>
        <taxon>Cellvibrionales</taxon>
        <taxon>Halieaceae</taxon>
        <taxon>Parahaliea</taxon>
    </lineage>
</organism>
<dbReference type="Pfam" id="PF01420">
    <property type="entry name" value="Methylase_S"/>
    <property type="match status" value="2"/>
</dbReference>
<feature type="domain" description="Type I restriction modification DNA specificity" evidence="4">
    <location>
        <begin position="219"/>
        <end position="365"/>
    </location>
</feature>
<evidence type="ECO:0000256" key="3">
    <source>
        <dbReference type="ARBA" id="ARBA00023125"/>
    </source>
</evidence>
<keyword evidence="6" id="KW-1185">Reference proteome</keyword>
<dbReference type="InterPro" id="IPR000055">
    <property type="entry name" value="Restrct_endonuc_typeI_TRD"/>
</dbReference>
<dbReference type="InterPro" id="IPR044946">
    <property type="entry name" value="Restrct_endonuc_typeI_TRD_sf"/>
</dbReference>
<feature type="domain" description="Type I restriction modification DNA specificity" evidence="4">
    <location>
        <begin position="5"/>
        <end position="179"/>
    </location>
</feature>
<evidence type="ECO:0000256" key="2">
    <source>
        <dbReference type="ARBA" id="ARBA00022747"/>
    </source>
</evidence>
<dbReference type="AlphaFoldDB" id="A0A939DJ22"/>